<feature type="compositionally biased region" description="Basic and acidic residues" evidence="2">
    <location>
        <begin position="162"/>
        <end position="182"/>
    </location>
</feature>
<dbReference type="PANTHER" id="PTHR31102:SF1">
    <property type="entry name" value="CATION_H+ EXCHANGER DOMAIN-CONTAINING PROTEIN"/>
    <property type="match status" value="1"/>
</dbReference>
<dbReference type="InterPro" id="IPR051843">
    <property type="entry name" value="CPA1_transporter"/>
</dbReference>
<protein>
    <recommendedName>
        <fullName evidence="5">Cation/H+ exchanger domain-containing protein</fullName>
    </recommendedName>
</protein>
<sequence>MHVVWRLVQPILVGVIGADIELVNWCPSRFGLHLLCILIGLMGRSAAAYLTTWRTSFTWKERLFVVVSWLPKGSVQAALGPMAYEHLRNEKFSEELEMAEDIVKVSVVAILFLSPIGASLISRTGPILLDRATEEQRQREREMSYLRILSFLPTPVQAPTTNDRETIDRSRAEPDRRVTEYS</sequence>
<gene>
    <name evidence="3" type="ORF">K0M31_018971</name>
</gene>
<comment type="caution">
    <text evidence="3">The sequence shown here is derived from an EMBL/GenBank/DDBJ whole genome shotgun (WGS) entry which is preliminary data.</text>
</comment>
<evidence type="ECO:0000313" key="3">
    <source>
        <dbReference type="EMBL" id="KAK1116508.1"/>
    </source>
</evidence>
<name>A0AA40KDL9_9HYME</name>
<feature type="region of interest" description="Disordered" evidence="2">
    <location>
        <begin position="156"/>
        <end position="182"/>
    </location>
</feature>
<dbReference type="EMBL" id="JAHYIQ010000071">
    <property type="protein sequence ID" value="KAK1116508.1"/>
    <property type="molecule type" value="Genomic_DNA"/>
</dbReference>
<comment type="similarity">
    <text evidence="1">Belongs to the monovalent cation:proton antiporter 1 (CPA1) transporter (TC 2.A.36) family.</text>
</comment>
<dbReference type="AlphaFoldDB" id="A0AA40KDL9"/>
<evidence type="ECO:0000256" key="1">
    <source>
        <dbReference type="ARBA" id="ARBA00007367"/>
    </source>
</evidence>
<reference evidence="3" key="1">
    <citation type="submission" date="2021-10" db="EMBL/GenBank/DDBJ databases">
        <title>Melipona bicolor Genome sequencing and assembly.</title>
        <authorList>
            <person name="Araujo N.S."/>
            <person name="Arias M.C."/>
        </authorList>
    </citation>
    <scope>NUCLEOTIDE SEQUENCE</scope>
    <source>
        <strain evidence="3">USP_2M_L1-L4_2017</strain>
        <tissue evidence="3">Whole body</tissue>
    </source>
</reference>
<accession>A0AA40KDL9</accession>
<evidence type="ECO:0008006" key="5">
    <source>
        <dbReference type="Google" id="ProtNLM"/>
    </source>
</evidence>
<evidence type="ECO:0000256" key="2">
    <source>
        <dbReference type="SAM" id="MobiDB-lite"/>
    </source>
</evidence>
<evidence type="ECO:0000313" key="4">
    <source>
        <dbReference type="Proteomes" id="UP001177670"/>
    </source>
</evidence>
<dbReference type="PANTHER" id="PTHR31102">
    <property type="match status" value="1"/>
</dbReference>
<organism evidence="3 4">
    <name type="scientific">Melipona bicolor</name>
    <dbReference type="NCBI Taxonomy" id="60889"/>
    <lineage>
        <taxon>Eukaryota</taxon>
        <taxon>Metazoa</taxon>
        <taxon>Ecdysozoa</taxon>
        <taxon>Arthropoda</taxon>
        <taxon>Hexapoda</taxon>
        <taxon>Insecta</taxon>
        <taxon>Pterygota</taxon>
        <taxon>Neoptera</taxon>
        <taxon>Endopterygota</taxon>
        <taxon>Hymenoptera</taxon>
        <taxon>Apocrita</taxon>
        <taxon>Aculeata</taxon>
        <taxon>Apoidea</taxon>
        <taxon>Anthophila</taxon>
        <taxon>Apidae</taxon>
        <taxon>Melipona</taxon>
    </lineage>
</organism>
<dbReference type="GO" id="GO:0098662">
    <property type="term" value="P:inorganic cation transmembrane transport"/>
    <property type="evidence" value="ECO:0007669"/>
    <property type="project" value="TreeGrafter"/>
</dbReference>
<keyword evidence="4" id="KW-1185">Reference proteome</keyword>
<dbReference type="Proteomes" id="UP001177670">
    <property type="component" value="Unassembled WGS sequence"/>
</dbReference>
<proteinExistence type="inferred from homology"/>